<feature type="transmembrane region" description="Helical" evidence="1">
    <location>
        <begin position="23"/>
        <end position="41"/>
    </location>
</feature>
<feature type="transmembrane region" description="Helical" evidence="1">
    <location>
        <begin position="150"/>
        <end position="168"/>
    </location>
</feature>
<feature type="transmembrane region" description="Helical" evidence="1">
    <location>
        <begin position="56"/>
        <end position="73"/>
    </location>
</feature>
<dbReference type="EMBL" id="CAFBNL010000003">
    <property type="protein sequence ID" value="CAB4941239.1"/>
    <property type="molecule type" value="Genomic_DNA"/>
</dbReference>
<dbReference type="InterPro" id="IPR017196">
    <property type="entry name" value="ECF_substrate-spec_UCP037395"/>
</dbReference>
<proteinExistence type="predicted"/>
<sequence length="273" mass="28891">MSVASTTGVKPRSLGLGASRPRLVYLLITVLGIAAFLYPFWLPQDALPNSAHAGDAPLLAALVGVIVLAALALEIRRGTMNGATVAILGVLAATSGLLRLLDLPGGGSGIFFLIILAGAAFGPRFGMLLGLASMSVSALVTGGIGPWLPFQMLALGWMGAGAGFLGIVTQRMEKRLEIILLAAYGWIWGFLYGAILNLWFWPFVRDGGALSWEPGLSFSETLQRYWAFYVGTSLAWDAAGALANAVIILIVGVAVMQTLRRFAHRLEPVVILQ</sequence>
<evidence type="ECO:0000256" key="1">
    <source>
        <dbReference type="SAM" id="Phobius"/>
    </source>
</evidence>
<name>A0A6J7JE60_9ZZZZ</name>
<feature type="transmembrane region" description="Helical" evidence="1">
    <location>
        <begin position="180"/>
        <end position="201"/>
    </location>
</feature>
<gene>
    <name evidence="2" type="ORF">UFOPK3789_00090</name>
</gene>
<dbReference type="Gene3D" id="1.10.1760.20">
    <property type="match status" value="1"/>
</dbReference>
<feature type="transmembrane region" description="Helical" evidence="1">
    <location>
        <begin position="226"/>
        <end position="255"/>
    </location>
</feature>
<dbReference type="PIRSF" id="PIRSF037395">
    <property type="entry name" value="UCP037395_ABCper"/>
    <property type="match status" value="1"/>
</dbReference>
<dbReference type="InterPro" id="IPR024529">
    <property type="entry name" value="ECF_trnsprt_substrate-spec"/>
</dbReference>
<dbReference type="GO" id="GO:0022857">
    <property type="term" value="F:transmembrane transporter activity"/>
    <property type="evidence" value="ECO:0007669"/>
    <property type="project" value="InterPro"/>
</dbReference>
<keyword evidence="1" id="KW-0812">Transmembrane</keyword>
<accession>A0A6J7JE60</accession>
<organism evidence="2">
    <name type="scientific">freshwater metagenome</name>
    <dbReference type="NCBI Taxonomy" id="449393"/>
    <lineage>
        <taxon>unclassified sequences</taxon>
        <taxon>metagenomes</taxon>
        <taxon>ecological metagenomes</taxon>
    </lineage>
</organism>
<dbReference type="Pfam" id="PF12822">
    <property type="entry name" value="ECF_trnsprt"/>
    <property type="match status" value="1"/>
</dbReference>
<keyword evidence="1" id="KW-1133">Transmembrane helix</keyword>
<protein>
    <submittedName>
        <fullName evidence="2">Unannotated protein</fullName>
    </submittedName>
</protein>
<keyword evidence="1" id="KW-0472">Membrane</keyword>
<feature type="transmembrane region" description="Helical" evidence="1">
    <location>
        <begin position="104"/>
        <end position="121"/>
    </location>
</feature>
<reference evidence="2" key="1">
    <citation type="submission" date="2020-05" db="EMBL/GenBank/DDBJ databases">
        <authorList>
            <person name="Chiriac C."/>
            <person name="Salcher M."/>
            <person name="Ghai R."/>
            <person name="Kavagutti S V."/>
        </authorList>
    </citation>
    <scope>NUCLEOTIDE SEQUENCE</scope>
</reference>
<evidence type="ECO:0000313" key="2">
    <source>
        <dbReference type="EMBL" id="CAB4941239.1"/>
    </source>
</evidence>
<dbReference type="AlphaFoldDB" id="A0A6J7JE60"/>